<keyword evidence="4" id="KW-0805">Transcription regulation</keyword>
<feature type="region of interest" description="Disordered" evidence="9">
    <location>
        <begin position="343"/>
        <end position="377"/>
    </location>
</feature>
<comment type="subcellular location">
    <subcellularLocation>
        <location evidence="1">Nucleus</location>
    </subcellularLocation>
</comment>
<dbReference type="InterPro" id="IPR045144">
    <property type="entry name" value="TAF4"/>
</dbReference>
<feature type="region of interest" description="Disordered" evidence="9">
    <location>
        <begin position="114"/>
        <end position="193"/>
    </location>
</feature>
<feature type="region of interest" description="Disordered" evidence="9">
    <location>
        <begin position="619"/>
        <end position="679"/>
    </location>
</feature>
<dbReference type="InterPro" id="IPR009072">
    <property type="entry name" value="Histone-fold"/>
</dbReference>
<name>A0ABR2WUF3_9FUNG</name>
<evidence type="ECO:0000256" key="2">
    <source>
        <dbReference type="ARBA" id="ARBA00006178"/>
    </source>
</evidence>
<dbReference type="PANTHER" id="PTHR15138:SF14">
    <property type="entry name" value="TRANSCRIPTION INITIATION FACTOR TFIID SUBUNIT 4"/>
    <property type="match status" value="1"/>
</dbReference>
<feature type="region of interest" description="Disordered" evidence="9">
    <location>
        <begin position="406"/>
        <end position="477"/>
    </location>
</feature>
<evidence type="ECO:0000256" key="4">
    <source>
        <dbReference type="ARBA" id="ARBA00023015"/>
    </source>
</evidence>
<comment type="similarity">
    <text evidence="2">Belongs to the TAF4 family.</text>
</comment>
<evidence type="ECO:0000313" key="12">
    <source>
        <dbReference type="Proteomes" id="UP001479436"/>
    </source>
</evidence>
<feature type="region of interest" description="Disordered" evidence="9">
    <location>
        <begin position="701"/>
        <end position="823"/>
    </location>
</feature>
<feature type="compositionally biased region" description="Basic residues" evidence="9">
    <location>
        <begin position="776"/>
        <end position="787"/>
    </location>
</feature>
<evidence type="ECO:0000256" key="5">
    <source>
        <dbReference type="ARBA" id="ARBA00023163"/>
    </source>
</evidence>
<feature type="compositionally biased region" description="Polar residues" evidence="9">
    <location>
        <begin position="146"/>
        <end position="182"/>
    </location>
</feature>
<comment type="function">
    <text evidence="7">Functions as a component of the DNA-binding general transcription factor complex TFIID. Binding of TFIID to a promoter (with or without TATA element) is the initial step in pre-initiation complex (PIC) formation. TFIID plays a key role in the regulation of gene expression by RNA polymerase II through different activities such as transcription activator interaction, core promoter recognition and selectivity, TFIIA and TFIIB interaction, chromatin modification (histone acetylation by TAF1), facilitation of DNA opening and initiation of transcription.</text>
</comment>
<accession>A0ABR2WUF3</accession>
<dbReference type="Pfam" id="PF05236">
    <property type="entry name" value="TAF4"/>
    <property type="match status" value="1"/>
</dbReference>
<feature type="compositionally biased region" description="Polar residues" evidence="9">
    <location>
        <begin position="263"/>
        <end position="272"/>
    </location>
</feature>
<feature type="compositionally biased region" description="Low complexity" evidence="9">
    <location>
        <begin position="412"/>
        <end position="433"/>
    </location>
</feature>
<feature type="compositionally biased region" description="Low complexity" evidence="9">
    <location>
        <begin position="225"/>
        <end position="234"/>
    </location>
</feature>
<feature type="domain" description="Transcription initiation factor TFIID component TAF4 C-terminal" evidence="10">
    <location>
        <begin position="484"/>
        <end position="840"/>
    </location>
</feature>
<evidence type="ECO:0000256" key="8">
    <source>
        <dbReference type="ARBA" id="ARBA00031747"/>
    </source>
</evidence>
<feature type="compositionally biased region" description="Basic and acidic residues" evidence="9">
    <location>
        <begin position="619"/>
        <end position="637"/>
    </location>
</feature>
<keyword evidence="5" id="KW-0804">Transcription</keyword>
<evidence type="ECO:0000256" key="9">
    <source>
        <dbReference type="SAM" id="MobiDB-lite"/>
    </source>
</evidence>
<protein>
    <recommendedName>
        <fullName evidence="3">Transcription initiation factor TFIID subunit 4</fullName>
    </recommendedName>
    <alternativeName>
        <fullName evidence="8">TBP-associated factor 4</fullName>
    </alternativeName>
</protein>
<feature type="compositionally biased region" description="Polar residues" evidence="9">
    <location>
        <begin position="115"/>
        <end position="136"/>
    </location>
</feature>
<dbReference type="Gene3D" id="1.10.20.10">
    <property type="entry name" value="Histone, subunit A"/>
    <property type="match status" value="1"/>
</dbReference>
<evidence type="ECO:0000256" key="1">
    <source>
        <dbReference type="ARBA" id="ARBA00004123"/>
    </source>
</evidence>
<dbReference type="InterPro" id="IPR007900">
    <property type="entry name" value="TAF4_C"/>
</dbReference>
<gene>
    <name evidence="11" type="ORF">K7432_006721</name>
</gene>
<feature type="region of interest" description="Disordered" evidence="9">
    <location>
        <begin position="218"/>
        <end position="288"/>
    </location>
</feature>
<sequence>MPDNLDDIDLSNTEASESFLDIISNSSEDHAAEIQNIVNTLHTDVDAGEFNIDLDELLSGTESAEFYNSDSIADPSTVAEIDSITARVLGTTHLTPYQSEASPTQDMKLLAVPTGLSNSSSAPATPTGINSSITENKTSHQPEKIIQNQQPTLQKASSAPPQPVGSSDLVSPTTSSNLNHRSLSAKPTEDRPANLKQFAISRPDLNVQKTSLSTMNTAESFRGVSSTPISASSSGTRPSAPASISITRPNLTKPLVRLPITPSVGNSPSLQSAPIRPGATAGASSGAQASGHTLLDTILSQLPPEKQDILNELFRQLQQHHISSDIFLSQARRLLGTQHSKLLSDIPRRPPRHSTNNQAAQQAPRPPRATPLSNRTHPALPAYNAFMKRRQAEQQMASPIMTAAKKLKTDGSSSIPGSPLRPSISPSSPSIPSVQPPSPMVSTPNIASPRVATPTIGRPPSNIQSKTQTGNSSGQDDKVDFDALTDVMGYVGVDLKEESDNILRESETLSKHNGLGVVEADQSKTQDFMSLSVLKKIVGKIAEPHRLSGIDPDFMVYLALAAQERLKSLVEQMIVASKHRVVSHHIPPPPLDANHHPMYKIVVNQDVKKQLLALERVEREGERHRKRMISDREKRLAQENTESEDKEDGKEGENKKSKKVRRKEGSGPGVTARNMSEDIRKKITNQTALLSAGGVRKSWMLMGAGGDGGSSAAASSKTATSSPAQSPRPQSPTIKTKPTPTVTPEVLTPTTPQATVQKSHPSNTSNYTPSPLANRGRGRPSKSHLRNALKGGLAPQRSQSAPGFVLPPSTVNRPSSVGPPNASAVRKVTVRDALFCLERDTAAPVGYGNGERVLLKVYTKWQK</sequence>
<dbReference type="EMBL" id="JASJQH010000307">
    <property type="protein sequence ID" value="KAK9765165.1"/>
    <property type="molecule type" value="Genomic_DNA"/>
</dbReference>
<evidence type="ECO:0000256" key="3">
    <source>
        <dbReference type="ARBA" id="ARBA00017306"/>
    </source>
</evidence>
<feature type="compositionally biased region" description="Polar residues" evidence="9">
    <location>
        <begin position="461"/>
        <end position="474"/>
    </location>
</feature>
<feature type="compositionally biased region" description="Polar residues" evidence="9">
    <location>
        <begin position="753"/>
        <end position="771"/>
    </location>
</feature>
<keyword evidence="6" id="KW-0539">Nucleus</keyword>
<comment type="caution">
    <text evidence="11">The sequence shown here is derived from an EMBL/GenBank/DDBJ whole genome shotgun (WGS) entry which is preliminary data.</text>
</comment>
<feature type="compositionally biased region" description="Low complexity" evidence="9">
    <location>
        <begin position="278"/>
        <end position="288"/>
    </location>
</feature>
<proteinExistence type="inferred from homology"/>
<dbReference type="PANTHER" id="PTHR15138">
    <property type="entry name" value="TRANSCRIPTION INITIATION FACTOR TFIID SUBUNIT 4"/>
    <property type="match status" value="1"/>
</dbReference>
<evidence type="ECO:0000313" key="11">
    <source>
        <dbReference type="EMBL" id="KAK9765165.1"/>
    </source>
</evidence>
<evidence type="ECO:0000256" key="7">
    <source>
        <dbReference type="ARBA" id="ARBA00025346"/>
    </source>
</evidence>
<dbReference type="CDD" id="cd08045">
    <property type="entry name" value="HFD_TAF4"/>
    <property type="match status" value="1"/>
</dbReference>
<keyword evidence="12" id="KW-1185">Reference proteome</keyword>
<organism evidence="11 12">
    <name type="scientific">Basidiobolus ranarum</name>
    <dbReference type="NCBI Taxonomy" id="34480"/>
    <lineage>
        <taxon>Eukaryota</taxon>
        <taxon>Fungi</taxon>
        <taxon>Fungi incertae sedis</taxon>
        <taxon>Zoopagomycota</taxon>
        <taxon>Entomophthoromycotina</taxon>
        <taxon>Basidiobolomycetes</taxon>
        <taxon>Basidiobolales</taxon>
        <taxon>Basidiobolaceae</taxon>
        <taxon>Basidiobolus</taxon>
    </lineage>
</organism>
<reference evidence="11 12" key="1">
    <citation type="submission" date="2023-04" db="EMBL/GenBank/DDBJ databases">
        <title>Genome of Basidiobolus ranarum AG-B5.</title>
        <authorList>
            <person name="Stajich J.E."/>
            <person name="Carter-House D."/>
            <person name="Gryganskyi A."/>
        </authorList>
    </citation>
    <scope>NUCLEOTIDE SEQUENCE [LARGE SCALE GENOMIC DNA]</scope>
    <source>
        <strain evidence="11 12">AG-B5</strain>
    </source>
</reference>
<dbReference type="Proteomes" id="UP001479436">
    <property type="component" value="Unassembled WGS sequence"/>
</dbReference>
<evidence type="ECO:0000256" key="6">
    <source>
        <dbReference type="ARBA" id="ARBA00023242"/>
    </source>
</evidence>
<evidence type="ECO:0000259" key="10">
    <source>
        <dbReference type="Pfam" id="PF05236"/>
    </source>
</evidence>
<feature type="compositionally biased region" description="Low complexity" evidence="9">
    <location>
        <begin position="710"/>
        <end position="752"/>
    </location>
</feature>